<dbReference type="InterPro" id="IPR052895">
    <property type="entry name" value="HetReg/Transcr_Mod"/>
</dbReference>
<sequence>MAKSLYQPLTSKQFRLVTLLPGPDSTPIKTTLRIVNLEEKPRFDALSYEWGPESSNDPQIHVDNIPFTIRRNLCLFLKRLRRASSQNAQVIYADAICINQQDVEEKGHQVALMSEIYMRAKKVLVWLGEHDQNSEMVFGTSLGDYVETMPAGLRVLPCLFPVIIPLHFIRSAKRLGRRMQSGTDPRISAWTALLSRSYWNRTWIVQEFLLSRSVVIYCGPDHMDGNLIFSKPLQDYFSRKIQKNKGGLEGIPRSFLLFFWKMNQKRHGTFGRGKPYFAGADIFELAFNYQYTECQNILDHVFGLLALEDPRKSPPIIPDYNDSAQTLFVKICLLKLPKVAGSMDKVTDNGVVRVAMLFRGLRMTFDDAERILDILLDNNQSNARNISVIATIAKSFDSFGFLKPERKQWILPQTTKVSQTTEQILSTIKQWQSTQKKNANWYNISHTVQKHEPPGLQYLQLDEPLWSRYSVLIATAASAAAAGNINAQNINNLNNFNMNNMNNMNINNMNMNINNAMMMGNPAAMGFVGGLPPGM</sequence>
<dbReference type="Pfam" id="PF06985">
    <property type="entry name" value="HET"/>
    <property type="match status" value="1"/>
</dbReference>
<dbReference type="PANTHER" id="PTHR24148:SF77">
    <property type="entry name" value="HETEROKARYON INCOMPATIBILITY DOMAIN-CONTAINING PROTEIN"/>
    <property type="match status" value="1"/>
</dbReference>
<dbReference type="OrthoDB" id="3600004at2759"/>
<gene>
    <name evidence="2" type="ORF">SCLTRI_LOCUS1538</name>
</gene>
<evidence type="ECO:0000259" key="1">
    <source>
        <dbReference type="Pfam" id="PF06985"/>
    </source>
</evidence>
<organism evidence="2 3">
    <name type="scientific">Sclerotinia trifoliorum</name>
    <dbReference type="NCBI Taxonomy" id="28548"/>
    <lineage>
        <taxon>Eukaryota</taxon>
        <taxon>Fungi</taxon>
        <taxon>Dikarya</taxon>
        <taxon>Ascomycota</taxon>
        <taxon>Pezizomycotina</taxon>
        <taxon>Leotiomycetes</taxon>
        <taxon>Helotiales</taxon>
        <taxon>Sclerotiniaceae</taxon>
        <taxon>Sclerotinia</taxon>
    </lineage>
</organism>
<proteinExistence type="predicted"/>
<evidence type="ECO:0000313" key="3">
    <source>
        <dbReference type="Proteomes" id="UP000624404"/>
    </source>
</evidence>
<reference evidence="2" key="1">
    <citation type="submission" date="2020-10" db="EMBL/GenBank/DDBJ databases">
        <authorList>
            <person name="Kusch S."/>
        </authorList>
    </citation>
    <scope>NUCLEOTIDE SEQUENCE</scope>
    <source>
        <strain evidence="2">SwB9</strain>
    </source>
</reference>
<accession>A0A8H2VN98</accession>
<feature type="domain" description="Heterokaryon incompatibility" evidence="1">
    <location>
        <begin position="43"/>
        <end position="207"/>
    </location>
</feature>
<keyword evidence="3" id="KW-1185">Reference proteome</keyword>
<dbReference type="Proteomes" id="UP000624404">
    <property type="component" value="Unassembled WGS sequence"/>
</dbReference>
<comment type="caution">
    <text evidence="2">The sequence shown here is derived from an EMBL/GenBank/DDBJ whole genome shotgun (WGS) entry which is preliminary data.</text>
</comment>
<dbReference type="AlphaFoldDB" id="A0A8H2VN98"/>
<dbReference type="InterPro" id="IPR010730">
    <property type="entry name" value="HET"/>
</dbReference>
<evidence type="ECO:0000313" key="2">
    <source>
        <dbReference type="EMBL" id="CAD6441747.1"/>
    </source>
</evidence>
<name>A0A8H2VN98_9HELO</name>
<dbReference type="EMBL" id="CAJHIA010000007">
    <property type="protein sequence ID" value="CAD6441747.1"/>
    <property type="molecule type" value="Genomic_DNA"/>
</dbReference>
<dbReference type="PANTHER" id="PTHR24148">
    <property type="entry name" value="ANKYRIN REPEAT DOMAIN-CONTAINING PROTEIN 39 HOMOLOG-RELATED"/>
    <property type="match status" value="1"/>
</dbReference>
<protein>
    <submittedName>
        <fullName evidence="2">99daab01-9ae3-497f-bedd-b43baf0b986c</fullName>
    </submittedName>
</protein>